<protein>
    <recommendedName>
        <fullName evidence="4">Baseplate protein J-like domain-containing protein</fullName>
    </recommendedName>
</protein>
<reference evidence="2 3" key="1">
    <citation type="journal article" date="2015" name="Nature">
        <title>rRNA introns, odd ribosomes, and small enigmatic genomes across a large radiation of phyla.</title>
        <authorList>
            <person name="Brown C.T."/>
            <person name="Hug L.A."/>
            <person name="Thomas B.C."/>
            <person name="Sharon I."/>
            <person name="Castelle C.J."/>
            <person name="Singh A."/>
            <person name="Wilkins M.J."/>
            <person name="Williams K.H."/>
            <person name="Banfield J.F."/>
        </authorList>
    </citation>
    <scope>NUCLEOTIDE SEQUENCE [LARGE SCALE GENOMIC DNA]</scope>
</reference>
<evidence type="ECO:0000313" key="3">
    <source>
        <dbReference type="Proteomes" id="UP000034406"/>
    </source>
</evidence>
<name>A0A0G0JP53_9BACT</name>
<keyword evidence="1" id="KW-1133">Transmembrane helix</keyword>
<evidence type="ECO:0008006" key="4">
    <source>
        <dbReference type="Google" id="ProtNLM"/>
    </source>
</evidence>
<evidence type="ECO:0000256" key="1">
    <source>
        <dbReference type="SAM" id="Phobius"/>
    </source>
</evidence>
<dbReference type="AlphaFoldDB" id="A0A0G0JP53"/>
<gene>
    <name evidence="2" type="ORF">US90_C0022G0010</name>
</gene>
<proteinExistence type="predicted"/>
<dbReference type="EMBL" id="LBUT01000022">
    <property type="protein sequence ID" value="KKQ68547.1"/>
    <property type="molecule type" value="Genomic_DNA"/>
</dbReference>
<evidence type="ECO:0000313" key="2">
    <source>
        <dbReference type="EMBL" id="KKQ68547.1"/>
    </source>
</evidence>
<comment type="caution">
    <text evidence="2">The sequence shown here is derived from an EMBL/GenBank/DDBJ whole genome shotgun (WGS) entry which is preliminary data.</text>
</comment>
<sequence>MDLKYFWLVNIGENYLNVSLATIQPELRVLSIGETIFWQLSENNLITAIDQSLTEALTKTDIDPEQEPEDSAFILPPYWIGSDGKIISSHLKLIKDTCKQLKLKPMGFIAHDEAIVEEANLREGLPVSFILVHLDSHEMILTLVYLGKIKERIKKTFSNEFSPVLIESALLELKVDNTLPPLIYLFGQVSDALVNNIKNYPWVGRKDVETFLHFPDIKKLNFDQTVKIFAKIITSQVNPEIEEAQPDLEVQDLEEVNSDELGFASESLDQSSPTPPLPTPVVPVMTFEQYNKEVTQTSFPETPSKPKSKLSFKFPKLSKPKLPKFGVLLLALLALIPLLIFVPQLISQGQVIMFVTPYTFEESLTVTLDPQSTSMDVSNKIIPVEQKVFELESTASIDTTGTKLIGENAKGEITVFNKLDKVVEIPKGSVLSDSSDHKYTLDNTVQVPASTSDFEKGVITLGQTKTVITAQSIGAEYNIPKDTQLNFTDIPSTSIISKSNQPFSGGSSRQISAVAQSDRANLEAKIKQDIKDNLQQKIDKEINNVSGLINDSIQIKQNSIDYSREVGEEAEVLDGAVNASVTALILDPNIKTEIINKFLSDNPSFNDAQINPDDFDIQFQMSTTDSSNLSALMTISGKSPPKIDTQKIKKSIAGKSIRAATAYIKDNYVQAYGYQVKTTGPVPNITGLLPFSSKKINLEIKIE</sequence>
<keyword evidence="1" id="KW-0472">Membrane</keyword>
<accession>A0A0G0JP53</accession>
<dbReference type="Proteomes" id="UP000034406">
    <property type="component" value="Unassembled WGS sequence"/>
</dbReference>
<organism evidence="2 3">
    <name type="scientific">Candidatus Shapirobacteria bacterium GW2011_GWE2_38_30</name>
    <dbReference type="NCBI Taxonomy" id="1618490"/>
    <lineage>
        <taxon>Bacteria</taxon>
        <taxon>Candidatus Shapironibacteriota</taxon>
    </lineage>
</organism>
<keyword evidence="1" id="KW-0812">Transmembrane</keyword>
<feature type="transmembrane region" description="Helical" evidence="1">
    <location>
        <begin position="325"/>
        <end position="346"/>
    </location>
</feature>
<dbReference type="STRING" id="1618490.US90_C0022G0010"/>